<dbReference type="Proteomes" id="UP000184518">
    <property type="component" value="Unassembled WGS sequence"/>
</dbReference>
<dbReference type="AlphaFoldDB" id="A0A1M5B4N3"/>
<proteinExistence type="predicted"/>
<accession>A0A1M5B4N3</accession>
<name>A0A1M5B4N3_9FLAO</name>
<dbReference type="STRING" id="1416778.SAMN05443633_10435"/>
<evidence type="ECO:0000313" key="1">
    <source>
        <dbReference type="EMBL" id="SHF37366.1"/>
    </source>
</evidence>
<keyword evidence="2" id="KW-1185">Reference proteome</keyword>
<reference evidence="2" key="1">
    <citation type="submission" date="2016-11" db="EMBL/GenBank/DDBJ databases">
        <authorList>
            <person name="Varghese N."/>
            <person name="Submissions S."/>
        </authorList>
    </citation>
    <scope>NUCLEOTIDE SEQUENCE [LARGE SCALE GENOMIC DNA]</scope>
    <source>
        <strain evidence="2">DSM 27619</strain>
    </source>
</reference>
<organism evidence="1 2">
    <name type="scientific">Chryseobacterium arachidis</name>
    <dbReference type="NCBI Taxonomy" id="1416778"/>
    <lineage>
        <taxon>Bacteria</taxon>
        <taxon>Pseudomonadati</taxon>
        <taxon>Bacteroidota</taxon>
        <taxon>Flavobacteriia</taxon>
        <taxon>Flavobacteriales</taxon>
        <taxon>Weeksellaceae</taxon>
        <taxon>Chryseobacterium group</taxon>
        <taxon>Chryseobacterium</taxon>
    </lineage>
</organism>
<gene>
    <name evidence="1" type="ORF">SAMN05443633_10435</name>
</gene>
<dbReference type="EMBL" id="FQUT01000004">
    <property type="protein sequence ID" value="SHF37366.1"/>
    <property type="molecule type" value="Genomic_DNA"/>
</dbReference>
<sequence>MSNAEEKLISNTINVVNNSLEDGFCYPFCKLLEQLYGLKKPFTTLDFYKKNCNSNNDFFLNFSAIKKVY</sequence>
<evidence type="ECO:0000313" key="2">
    <source>
        <dbReference type="Proteomes" id="UP000184518"/>
    </source>
</evidence>
<protein>
    <submittedName>
        <fullName evidence="1">Uncharacterized protein</fullName>
    </submittedName>
</protein>